<dbReference type="InterPro" id="IPR056362">
    <property type="entry name" value="AtuA-like_ferredoxin_dom"/>
</dbReference>
<dbReference type="AlphaFoldDB" id="A0A4R2GR24"/>
<dbReference type="OrthoDB" id="9763456at2"/>
<sequence>MSGKTIRIGGASGFWGDTSISTPQLLRGGDLDYLVFDYLAEITMSIMARARAKDPNMGYAHDFVGAIARELPTLSQKKIRVIANAGGVNPVACARALEAKIAEAGYDLKVGVVTGDDLLERASEFSDTREMFSGEPMPPKLWSMNAYLGAFPVAAALAAGADIVVTGRGVDSAVTLGACIHAFGWTQQDLDKLSGGSLAGHIVECGAQATGGLHTDWEETGDWSNIGYPIVEVAEDGSFVVSKPEGTGGLVSEATVTEQMLYEIGDPRAYLLPDVTCDFTQVKIEQAGRDQVRVSNAKGLPPTNYYKVSATWQDGFRVGMYLTIGGLDAARKAEKVADSVLRRAESMFRAMNLPPFTETSVEVIGAEAAYGPHSRARAAREVVLKLAAKHESPKALEIMVRELTSSGTSMSPGITGMGGNRPKVMPVVRLFSCLVDKASVTTRVEVAGQVVPAPEALRGGFDPTSLGLDPSGPESAPGPDAPVVPLIALAWGRSGDKGNKANIGVIARKPEYLPYIRAALTAGAVGAFFGHFLKGSVERFELPGAHSLNFLLHDVLGGGGVASLRNDPQAKAYAQMILDYPVPVTPEIAASVRAVTEKFPPAVIAA</sequence>
<dbReference type="PANTHER" id="PTHR47708:SF2">
    <property type="entry name" value="SI:CH73-132F6.5"/>
    <property type="match status" value="1"/>
</dbReference>
<evidence type="ECO:0000313" key="3">
    <source>
        <dbReference type="EMBL" id="TCO12067.1"/>
    </source>
</evidence>
<dbReference type="Pfam" id="PF07287">
    <property type="entry name" value="AtuA"/>
    <property type="match status" value="1"/>
</dbReference>
<name>A0A4R2GR24_9HYPH</name>
<accession>A0A4R2GR24</accession>
<evidence type="ECO:0000259" key="1">
    <source>
        <dbReference type="Pfam" id="PF07287"/>
    </source>
</evidence>
<proteinExistence type="predicted"/>
<feature type="domain" description="AtuA-like ferredoxin-fold" evidence="2">
    <location>
        <begin position="484"/>
        <end position="582"/>
    </location>
</feature>
<dbReference type="Proteomes" id="UP000294881">
    <property type="component" value="Unassembled WGS sequence"/>
</dbReference>
<gene>
    <name evidence="3" type="ORF">EV666_110106</name>
</gene>
<dbReference type="InterPro" id="IPR010839">
    <property type="entry name" value="AtuA_N"/>
</dbReference>
<evidence type="ECO:0000259" key="2">
    <source>
        <dbReference type="Pfam" id="PF23544"/>
    </source>
</evidence>
<evidence type="ECO:0000313" key="4">
    <source>
        <dbReference type="Proteomes" id="UP000294881"/>
    </source>
</evidence>
<dbReference type="Pfam" id="PF23544">
    <property type="entry name" value="AtuA_ferredoxin"/>
    <property type="match status" value="1"/>
</dbReference>
<reference evidence="3 4" key="1">
    <citation type="submission" date="2019-03" db="EMBL/GenBank/DDBJ databases">
        <title>Genomic Encyclopedia of Type Strains, Phase IV (KMG-IV): sequencing the most valuable type-strain genomes for metagenomic binning, comparative biology and taxonomic classification.</title>
        <authorList>
            <person name="Goeker M."/>
        </authorList>
    </citation>
    <scope>NUCLEOTIDE SEQUENCE [LARGE SCALE GENOMIC DNA]</scope>
    <source>
        <strain evidence="3 4">DSM 22958</strain>
    </source>
</reference>
<dbReference type="RefSeq" id="WP_132008177.1">
    <property type="nucleotide sequence ID" value="NZ_JBHUNN010000002.1"/>
</dbReference>
<dbReference type="PANTHER" id="PTHR47708">
    <property type="match status" value="1"/>
</dbReference>
<dbReference type="EMBL" id="SLWL01000010">
    <property type="protein sequence ID" value="TCO12067.1"/>
    <property type="molecule type" value="Genomic_DNA"/>
</dbReference>
<organism evidence="3 4">
    <name type="scientific">Camelimonas lactis</name>
    <dbReference type="NCBI Taxonomy" id="659006"/>
    <lineage>
        <taxon>Bacteria</taxon>
        <taxon>Pseudomonadati</taxon>
        <taxon>Pseudomonadota</taxon>
        <taxon>Alphaproteobacteria</taxon>
        <taxon>Hyphomicrobiales</taxon>
        <taxon>Chelatococcaceae</taxon>
        <taxon>Camelimonas</taxon>
    </lineage>
</organism>
<feature type="domain" description="Acyclic terpene utilisation N-terminal" evidence="1">
    <location>
        <begin position="6"/>
        <end position="445"/>
    </location>
</feature>
<protein>
    <submittedName>
        <fullName evidence="3">Uncharacterized protein DUF1446</fullName>
    </submittedName>
</protein>
<comment type="caution">
    <text evidence="3">The sequence shown here is derived from an EMBL/GenBank/DDBJ whole genome shotgun (WGS) entry which is preliminary data.</text>
</comment>
<keyword evidence="4" id="KW-1185">Reference proteome</keyword>